<keyword evidence="9 18" id="KW-0999">Mitochondrion inner membrane</keyword>
<feature type="transmembrane region" description="Helical" evidence="18">
    <location>
        <begin position="7"/>
        <end position="33"/>
    </location>
</feature>
<gene>
    <name evidence="20" type="primary">nad2</name>
</gene>
<feature type="transmembrane region" description="Helical" evidence="18">
    <location>
        <begin position="130"/>
        <end position="158"/>
    </location>
</feature>
<evidence type="ECO:0000259" key="19">
    <source>
        <dbReference type="Pfam" id="PF00361"/>
    </source>
</evidence>
<feature type="transmembrane region" description="Helical" evidence="18">
    <location>
        <begin position="59"/>
        <end position="78"/>
    </location>
</feature>
<evidence type="ECO:0000256" key="12">
    <source>
        <dbReference type="ARBA" id="ARBA00022989"/>
    </source>
</evidence>
<comment type="function">
    <text evidence="18">Core subunit of the mitochondrial membrane respiratory chain NADH dehydrogenase (Complex I) which catalyzes electron transfer from NADH through the respiratory chain, using ubiquinone as an electron acceptor. Essential for the catalytic activity and assembly of complex I.</text>
</comment>
<evidence type="ECO:0000256" key="16">
    <source>
        <dbReference type="ARBA" id="ARBA00023136"/>
    </source>
</evidence>
<organism evidence="20">
    <name type="scientific">Coleoptera sp. 5 KM-2017</name>
    <dbReference type="NCBI Taxonomy" id="2219339"/>
    <lineage>
        <taxon>Eukaryota</taxon>
        <taxon>Metazoa</taxon>
        <taxon>Ecdysozoa</taxon>
        <taxon>Arthropoda</taxon>
        <taxon>Hexapoda</taxon>
        <taxon>Insecta</taxon>
        <taxon>Pterygota</taxon>
        <taxon>Neoptera</taxon>
        <taxon>Endopterygota</taxon>
        <taxon>Coleoptera</taxon>
    </lineage>
</organism>
<geneLocation type="mitochondrion" evidence="20"/>
<feature type="transmembrane region" description="Helical" evidence="18">
    <location>
        <begin position="194"/>
        <end position="213"/>
    </location>
</feature>
<evidence type="ECO:0000256" key="15">
    <source>
        <dbReference type="ARBA" id="ARBA00023128"/>
    </source>
</evidence>
<feature type="domain" description="NADH:quinone oxidoreductase/Mrp antiporter transmembrane" evidence="19">
    <location>
        <begin position="23"/>
        <end position="278"/>
    </location>
</feature>
<dbReference type="PRINTS" id="PR01436">
    <property type="entry name" value="NADHDHGNASE2"/>
</dbReference>
<feature type="transmembrane region" description="Helical" evidence="18">
    <location>
        <begin position="90"/>
        <end position="110"/>
    </location>
</feature>
<evidence type="ECO:0000256" key="17">
    <source>
        <dbReference type="ARBA" id="ARBA00049551"/>
    </source>
</evidence>
<evidence type="ECO:0000256" key="8">
    <source>
        <dbReference type="ARBA" id="ARBA00022692"/>
    </source>
</evidence>
<evidence type="ECO:0000256" key="3">
    <source>
        <dbReference type="ARBA" id="ARBA00007012"/>
    </source>
</evidence>
<keyword evidence="15 18" id="KW-0496">Mitochondrion</keyword>
<comment type="catalytic activity">
    <reaction evidence="17 18">
        <text>a ubiquinone + NADH + 5 H(+)(in) = a ubiquinol + NAD(+) + 4 H(+)(out)</text>
        <dbReference type="Rhea" id="RHEA:29091"/>
        <dbReference type="Rhea" id="RHEA-COMP:9565"/>
        <dbReference type="Rhea" id="RHEA-COMP:9566"/>
        <dbReference type="ChEBI" id="CHEBI:15378"/>
        <dbReference type="ChEBI" id="CHEBI:16389"/>
        <dbReference type="ChEBI" id="CHEBI:17976"/>
        <dbReference type="ChEBI" id="CHEBI:57540"/>
        <dbReference type="ChEBI" id="CHEBI:57945"/>
        <dbReference type="EC" id="7.1.1.2"/>
    </reaction>
</comment>
<dbReference type="PANTHER" id="PTHR46552:SF1">
    <property type="entry name" value="NADH-UBIQUINONE OXIDOREDUCTASE CHAIN 2"/>
    <property type="match status" value="1"/>
</dbReference>
<comment type="function">
    <text evidence="1">Core subunit of the mitochondrial membrane respiratory chain NADH dehydrogenase (Complex I) that is believed to belong to the minimal assembly required for catalysis. Complex I functions in the transfer of electrons from NADH to the respiratory chain. The immediate electron acceptor for the enzyme is believed to be ubiquinone.</text>
</comment>
<keyword evidence="12 18" id="KW-1133">Transmembrane helix</keyword>
<feature type="transmembrane region" description="Helical" evidence="18">
    <location>
        <begin position="170"/>
        <end position="188"/>
    </location>
</feature>
<reference evidence="20" key="1">
    <citation type="journal article" date="2018" name="J. ISSAAS">
        <title>The contribution of mitochondrial metagenomics to large-scale data mining and phylogenetic analysis of Coleoptera.</title>
        <authorList>
            <person name="Miller K."/>
            <person name="Linard B."/>
            <person name="Motyka M."/>
            <person name="Bocek M."/>
            <person name="Vogler A.P."/>
        </authorList>
    </citation>
    <scope>NUCLEOTIDE SEQUENCE</scope>
</reference>
<keyword evidence="13 18" id="KW-0520">NAD</keyword>
<dbReference type="GO" id="GO:0005743">
    <property type="term" value="C:mitochondrial inner membrane"/>
    <property type="evidence" value="ECO:0007669"/>
    <property type="project" value="UniProtKB-SubCell"/>
</dbReference>
<evidence type="ECO:0000256" key="11">
    <source>
        <dbReference type="ARBA" id="ARBA00022982"/>
    </source>
</evidence>
<evidence type="ECO:0000256" key="7">
    <source>
        <dbReference type="ARBA" id="ARBA00022660"/>
    </source>
</evidence>
<dbReference type="InterPro" id="IPR050175">
    <property type="entry name" value="Complex_I_Subunit_2"/>
</dbReference>
<evidence type="ECO:0000313" key="20">
    <source>
        <dbReference type="EMBL" id="AXS64957.1"/>
    </source>
</evidence>
<feature type="transmembrane region" description="Helical" evidence="18">
    <location>
        <begin position="268"/>
        <end position="290"/>
    </location>
</feature>
<keyword evidence="7 18" id="KW-0679">Respiratory chain</keyword>
<evidence type="ECO:0000256" key="9">
    <source>
        <dbReference type="ARBA" id="ARBA00022792"/>
    </source>
</evidence>
<name>A0A346RFW0_9COLE</name>
<proteinExistence type="inferred from homology"/>
<comment type="subcellular location">
    <subcellularLocation>
        <location evidence="2 18">Mitochondrion inner membrane</location>
        <topology evidence="2 18">Multi-pass membrane protein</topology>
    </subcellularLocation>
</comment>
<evidence type="ECO:0000256" key="10">
    <source>
        <dbReference type="ARBA" id="ARBA00022967"/>
    </source>
</evidence>
<protein>
    <recommendedName>
        <fullName evidence="5 18">NADH-ubiquinone oxidoreductase chain 2</fullName>
        <ecNumber evidence="4 18">7.1.1.2</ecNumber>
    </recommendedName>
</protein>
<feature type="transmembrane region" description="Helical" evidence="18">
    <location>
        <begin position="310"/>
        <end position="330"/>
    </location>
</feature>
<dbReference type="AlphaFoldDB" id="A0A346RFW0"/>
<evidence type="ECO:0000256" key="14">
    <source>
        <dbReference type="ARBA" id="ARBA00023075"/>
    </source>
</evidence>
<evidence type="ECO:0000256" key="5">
    <source>
        <dbReference type="ARBA" id="ARBA00021008"/>
    </source>
</evidence>
<sequence length="331" mass="38603">MKYPYKILFFLSMLMGTLISVSSMSWFMAWIGLEINLLSLIPLMKTHDNSLSSEATIKYFIIQALASMLFLTSTFMEMYLPLNLKETSSFLISLTLFLKMGAAPLHFWLPEVTSGLNWEMNFLVLTWQKIAPMILITLTSMIPMFMAIFIIFSSFISGVQGLNQTCLRKILTYSSINHISWMLCAILYSLNLWFLYFLIYTIISANIIIIFLNNNTFQLYQINKLLSFNKKIKYFLMMNFLSLGGLPPFLGFFPKWMTINFMIKNNQYFLIFCLIILTLTTLYFYIRLCFSSFTISSKESLIMIFQNLSFFHFFLNFLSLTSLVICLVPSF</sequence>
<comment type="similarity">
    <text evidence="3 18">Belongs to the complex I subunit 2 family.</text>
</comment>
<feature type="transmembrane region" description="Helical" evidence="18">
    <location>
        <begin position="234"/>
        <end position="256"/>
    </location>
</feature>
<dbReference type="PANTHER" id="PTHR46552">
    <property type="entry name" value="NADH-UBIQUINONE OXIDOREDUCTASE CHAIN 2"/>
    <property type="match status" value="1"/>
</dbReference>
<dbReference type="InterPro" id="IPR003917">
    <property type="entry name" value="NADH_UbQ_OxRdtase_chain2"/>
</dbReference>
<evidence type="ECO:0000256" key="2">
    <source>
        <dbReference type="ARBA" id="ARBA00004448"/>
    </source>
</evidence>
<dbReference type="GO" id="GO:0008137">
    <property type="term" value="F:NADH dehydrogenase (ubiquinone) activity"/>
    <property type="evidence" value="ECO:0007669"/>
    <property type="project" value="UniProtKB-EC"/>
</dbReference>
<evidence type="ECO:0000256" key="6">
    <source>
        <dbReference type="ARBA" id="ARBA00022448"/>
    </source>
</evidence>
<evidence type="ECO:0000256" key="18">
    <source>
        <dbReference type="RuleBase" id="RU003403"/>
    </source>
</evidence>
<keyword evidence="6" id="KW-0813">Transport</keyword>
<dbReference type="GO" id="GO:0006120">
    <property type="term" value="P:mitochondrial electron transport, NADH to ubiquinone"/>
    <property type="evidence" value="ECO:0007669"/>
    <property type="project" value="InterPro"/>
</dbReference>
<dbReference type="EC" id="7.1.1.2" evidence="4 18"/>
<keyword evidence="11 18" id="KW-0249">Electron transport</keyword>
<keyword evidence="8 18" id="KW-0812">Transmembrane</keyword>
<keyword evidence="14 18" id="KW-0830">Ubiquinone</keyword>
<dbReference type="Pfam" id="PF00361">
    <property type="entry name" value="Proton_antipo_M"/>
    <property type="match status" value="1"/>
</dbReference>
<dbReference type="InterPro" id="IPR001750">
    <property type="entry name" value="ND/Mrp_TM"/>
</dbReference>
<evidence type="ECO:0000256" key="4">
    <source>
        <dbReference type="ARBA" id="ARBA00012944"/>
    </source>
</evidence>
<evidence type="ECO:0000256" key="1">
    <source>
        <dbReference type="ARBA" id="ARBA00003257"/>
    </source>
</evidence>
<evidence type="ECO:0000256" key="13">
    <source>
        <dbReference type="ARBA" id="ARBA00023027"/>
    </source>
</evidence>
<keyword evidence="16 18" id="KW-0472">Membrane</keyword>
<keyword evidence="10 18" id="KW-1278">Translocase</keyword>
<accession>A0A346RFW0</accession>
<dbReference type="EMBL" id="MG193343">
    <property type="protein sequence ID" value="AXS64957.1"/>
    <property type="molecule type" value="Genomic_DNA"/>
</dbReference>